<keyword evidence="4 10" id="KW-1134">Transmembrane beta strand</keyword>
<keyword evidence="7 10" id="KW-0472">Membrane</keyword>
<dbReference type="InterPro" id="IPR037066">
    <property type="entry name" value="Plug_dom_sf"/>
</dbReference>
<dbReference type="Pfam" id="PF00593">
    <property type="entry name" value="TonB_dep_Rec_b-barrel"/>
    <property type="match status" value="1"/>
</dbReference>
<evidence type="ECO:0000256" key="10">
    <source>
        <dbReference type="PROSITE-ProRule" id="PRU01360"/>
    </source>
</evidence>
<feature type="domain" description="TonB-dependent receptor-like beta-barrel" evidence="13">
    <location>
        <begin position="248"/>
        <end position="686"/>
    </location>
</feature>
<dbReference type="NCBIfam" id="TIGR01783">
    <property type="entry name" value="TonB-siderophor"/>
    <property type="match status" value="1"/>
</dbReference>
<keyword evidence="6 11" id="KW-0798">TonB box</keyword>
<protein>
    <submittedName>
        <fullName evidence="15">TonB-dependent siderophore receptor</fullName>
    </submittedName>
</protein>
<accession>A0ABV8T4V6</accession>
<evidence type="ECO:0000256" key="3">
    <source>
        <dbReference type="ARBA" id="ARBA00022448"/>
    </source>
</evidence>
<evidence type="ECO:0000256" key="5">
    <source>
        <dbReference type="ARBA" id="ARBA00022692"/>
    </source>
</evidence>
<sequence>MLEQMSDRRWPSRALSLAVTAVLLAPLAAVAADSTTADAKTLGKIRVDGATEVTTENNGSYAATAVTLAKGGQELREIPQSVSVITRQRLDDQNINSLPEALKNTTGVTVQRGDGSGFFNSSYARGYTTDSFQLDGLNVRSESIVADLDLAIYDRVEVMRGAAGLFKGTGEPGLTVNLARKRALETAHFNSLLSGGSWDSYRGELDVTGALNDAGTVRARGVAVYEDRDSYLDHSPADKQVIYGTLETDLTESTTLSVGGTYQEVDAVFNQGLPAYADGRLLDVARSTALVSDWNVQDMENMDLFAELEQRLDNGGQFKVAVRRQNRDMFYQGMRGAGAVAANGDVRLQYLRLDFEQESTGADVFLSTPFEWLGRGHVVTVGADYSKLDKSEDRTPDSTVATTNVFNHNFQLVEPQWVDTTATDEVLKAEEYGFYGQLRLSATDSLTFIAGGRVSWWESTVRNPVTRAVLSDAEAESEFTPYAAVVYDLTDALTLYASYTDIFKPQNQRTALGTQLEPRTGTQYEAGVKGEFLARRLNASAAVFRIEDENRSIADVNNAGFFVPIGEARSQGFETEVSGLITPAWNLTAGYAFTETEFIRGATAIQTGQPLSTLTPKHAFTLWTTYTLPDHWVRGLDVGGGVRTSSGVYSDAGTVRFESGGYSIVSARVGYRITERLNASLNVNNVFDKNYYERVTNATRQNYYGEPMNFTLTLRASF</sequence>
<dbReference type="InterPro" id="IPR010105">
    <property type="entry name" value="TonB_sidphr_rcpt"/>
</dbReference>
<reference evidence="16" key="1">
    <citation type="journal article" date="2019" name="Int. J. Syst. Evol. Microbiol.">
        <title>The Global Catalogue of Microorganisms (GCM) 10K type strain sequencing project: providing services to taxonomists for standard genome sequencing and annotation.</title>
        <authorList>
            <consortium name="The Broad Institute Genomics Platform"/>
            <consortium name="The Broad Institute Genome Sequencing Center for Infectious Disease"/>
            <person name="Wu L."/>
            <person name="Ma J."/>
        </authorList>
    </citation>
    <scope>NUCLEOTIDE SEQUENCE [LARGE SCALE GENOMIC DNA]</scope>
    <source>
        <strain evidence="16">CGMCC 1.10759</strain>
    </source>
</reference>
<evidence type="ECO:0000313" key="16">
    <source>
        <dbReference type="Proteomes" id="UP001595904"/>
    </source>
</evidence>
<evidence type="ECO:0000259" key="13">
    <source>
        <dbReference type="Pfam" id="PF00593"/>
    </source>
</evidence>
<keyword evidence="5 10" id="KW-0812">Transmembrane</keyword>
<dbReference type="Gene3D" id="2.170.130.10">
    <property type="entry name" value="TonB-dependent receptor, plug domain"/>
    <property type="match status" value="1"/>
</dbReference>
<dbReference type="InterPro" id="IPR036942">
    <property type="entry name" value="Beta-barrel_TonB_sf"/>
</dbReference>
<feature type="chain" id="PRO_5045691857" evidence="12">
    <location>
        <begin position="32"/>
        <end position="718"/>
    </location>
</feature>
<dbReference type="PANTHER" id="PTHR32552">
    <property type="entry name" value="FERRICHROME IRON RECEPTOR-RELATED"/>
    <property type="match status" value="1"/>
</dbReference>
<keyword evidence="9 10" id="KW-0998">Cell outer membrane</keyword>
<dbReference type="EMBL" id="JBHSDU010000015">
    <property type="protein sequence ID" value="MFC4314145.1"/>
    <property type="molecule type" value="Genomic_DNA"/>
</dbReference>
<evidence type="ECO:0000256" key="2">
    <source>
        <dbReference type="ARBA" id="ARBA00009810"/>
    </source>
</evidence>
<dbReference type="RefSeq" id="WP_380605087.1">
    <property type="nucleotide sequence ID" value="NZ_JBHSDU010000015.1"/>
</dbReference>
<keyword evidence="3 10" id="KW-0813">Transport</keyword>
<feature type="domain" description="TonB-dependent receptor plug" evidence="14">
    <location>
        <begin position="75"/>
        <end position="173"/>
    </location>
</feature>
<dbReference type="SUPFAM" id="SSF56935">
    <property type="entry name" value="Porins"/>
    <property type="match status" value="1"/>
</dbReference>
<dbReference type="Gene3D" id="2.40.170.20">
    <property type="entry name" value="TonB-dependent receptor, beta-barrel domain"/>
    <property type="match status" value="1"/>
</dbReference>
<evidence type="ECO:0000313" key="15">
    <source>
        <dbReference type="EMBL" id="MFC4314145.1"/>
    </source>
</evidence>
<evidence type="ECO:0000256" key="4">
    <source>
        <dbReference type="ARBA" id="ARBA00022452"/>
    </source>
</evidence>
<dbReference type="PANTHER" id="PTHR32552:SF74">
    <property type="entry name" value="HYDROXAMATE SIDEROPHORE RECEPTOR FHUE"/>
    <property type="match status" value="1"/>
</dbReference>
<evidence type="ECO:0000256" key="11">
    <source>
        <dbReference type="RuleBase" id="RU003357"/>
    </source>
</evidence>
<comment type="similarity">
    <text evidence="2 10 11">Belongs to the TonB-dependent receptor family.</text>
</comment>
<dbReference type="Pfam" id="PF07715">
    <property type="entry name" value="Plug"/>
    <property type="match status" value="1"/>
</dbReference>
<dbReference type="CDD" id="cd01347">
    <property type="entry name" value="ligand_gated_channel"/>
    <property type="match status" value="1"/>
</dbReference>
<keyword evidence="16" id="KW-1185">Reference proteome</keyword>
<dbReference type="InterPro" id="IPR039426">
    <property type="entry name" value="TonB-dep_rcpt-like"/>
</dbReference>
<dbReference type="InterPro" id="IPR012910">
    <property type="entry name" value="Plug_dom"/>
</dbReference>
<comment type="subcellular location">
    <subcellularLocation>
        <location evidence="1 10">Cell outer membrane</location>
        <topology evidence="1 10">Multi-pass membrane protein</topology>
    </subcellularLocation>
</comment>
<feature type="signal peptide" evidence="12">
    <location>
        <begin position="1"/>
        <end position="31"/>
    </location>
</feature>
<evidence type="ECO:0000256" key="6">
    <source>
        <dbReference type="ARBA" id="ARBA00023077"/>
    </source>
</evidence>
<dbReference type="Proteomes" id="UP001595904">
    <property type="component" value="Unassembled WGS sequence"/>
</dbReference>
<proteinExistence type="inferred from homology"/>
<organism evidence="15 16">
    <name type="scientific">Steroidobacter flavus</name>
    <dbReference type="NCBI Taxonomy" id="1842136"/>
    <lineage>
        <taxon>Bacteria</taxon>
        <taxon>Pseudomonadati</taxon>
        <taxon>Pseudomonadota</taxon>
        <taxon>Gammaproteobacteria</taxon>
        <taxon>Steroidobacterales</taxon>
        <taxon>Steroidobacteraceae</taxon>
        <taxon>Steroidobacter</taxon>
    </lineage>
</organism>
<name>A0ABV8T4V6_9GAMM</name>
<evidence type="ECO:0000259" key="14">
    <source>
        <dbReference type="Pfam" id="PF07715"/>
    </source>
</evidence>
<gene>
    <name evidence="15" type="ORF">ACFPN2_34040</name>
</gene>
<evidence type="ECO:0000256" key="9">
    <source>
        <dbReference type="ARBA" id="ARBA00023237"/>
    </source>
</evidence>
<evidence type="ECO:0000256" key="1">
    <source>
        <dbReference type="ARBA" id="ARBA00004571"/>
    </source>
</evidence>
<keyword evidence="12" id="KW-0732">Signal</keyword>
<dbReference type="PROSITE" id="PS52016">
    <property type="entry name" value="TONB_DEPENDENT_REC_3"/>
    <property type="match status" value="1"/>
</dbReference>
<evidence type="ECO:0000256" key="7">
    <source>
        <dbReference type="ARBA" id="ARBA00023136"/>
    </source>
</evidence>
<dbReference type="InterPro" id="IPR000531">
    <property type="entry name" value="Beta-barrel_TonB"/>
</dbReference>
<evidence type="ECO:0000256" key="8">
    <source>
        <dbReference type="ARBA" id="ARBA00023170"/>
    </source>
</evidence>
<keyword evidence="8 15" id="KW-0675">Receptor</keyword>
<evidence type="ECO:0000256" key="12">
    <source>
        <dbReference type="SAM" id="SignalP"/>
    </source>
</evidence>
<comment type="caution">
    <text evidence="15">The sequence shown here is derived from an EMBL/GenBank/DDBJ whole genome shotgun (WGS) entry which is preliminary data.</text>
</comment>